<dbReference type="AlphaFoldDB" id="A0A7F5RIQ0"/>
<evidence type="ECO:0000256" key="2">
    <source>
        <dbReference type="ARBA" id="ARBA00023157"/>
    </source>
</evidence>
<reference evidence="9" key="1">
    <citation type="submission" date="2025-08" db="UniProtKB">
        <authorList>
            <consortium name="RefSeq"/>
        </authorList>
    </citation>
    <scope>IDENTIFICATION</scope>
    <source>
        <tissue evidence="9">Entire body</tissue>
    </source>
</reference>
<dbReference type="GO" id="GO:0004252">
    <property type="term" value="F:serine-type endopeptidase activity"/>
    <property type="evidence" value="ECO:0007669"/>
    <property type="project" value="InterPro"/>
</dbReference>
<dbReference type="InterPro" id="IPR009003">
    <property type="entry name" value="Peptidase_S1_PA"/>
</dbReference>
<evidence type="ECO:0000256" key="1">
    <source>
        <dbReference type="ARBA" id="ARBA00022729"/>
    </source>
</evidence>
<organism evidence="8 9">
    <name type="scientific">Agrilus planipennis</name>
    <name type="common">Emerald ash borer</name>
    <name type="synonym">Agrilus marcopoli</name>
    <dbReference type="NCBI Taxonomy" id="224129"/>
    <lineage>
        <taxon>Eukaryota</taxon>
        <taxon>Metazoa</taxon>
        <taxon>Ecdysozoa</taxon>
        <taxon>Arthropoda</taxon>
        <taxon>Hexapoda</taxon>
        <taxon>Insecta</taxon>
        <taxon>Pterygota</taxon>
        <taxon>Neoptera</taxon>
        <taxon>Endopterygota</taxon>
        <taxon>Coleoptera</taxon>
        <taxon>Polyphaga</taxon>
        <taxon>Elateriformia</taxon>
        <taxon>Buprestoidea</taxon>
        <taxon>Buprestidae</taxon>
        <taxon>Agrilinae</taxon>
        <taxon>Agrilus</taxon>
    </lineage>
</organism>
<sequence length="321" mass="36012">MLFWTEKLLVFLCVFVTKLFGISHSFKNETSHYNWNLLDYEHCGESLSDRIIGGTEASLGQYPWLARIGYKYRSIFDDGDSDFDDETDDMEPTFRCGGSLINKLYVLTAAHCVINIPQKYKVSIVRLGENYVDTKVDCENGICAPPYQDFKPQTIIPHEHYDTPKFHNDIALIRLNSTVAYHAFVQPICLPWGSQMFEDYLGTSAEVAGWGILNINEQKLSQVLMVVTLPIVDMAKCEKSFKKYTTLSKNQLCVGGNEGKDSCGGDSGGPLMKPSAAHGAPRYYVIGLVSFGSKRCGLFPIPAIYTNTAKYLDWILGHLRP</sequence>
<evidence type="ECO:0000313" key="9">
    <source>
        <dbReference type="RefSeq" id="XP_025835874.1"/>
    </source>
</evidence>
<dbReference type="InterPro" id="IPR051487">
    <property type="entry name" value="Ser/Thr_Proteases_Immune/Dev"/>
</dbReference>
<dbReference type="InterPro" id="IPR018114">
    <property type="entry name" value="TRYPSIN_HIS"/>
</dbReference>
<dbReference type="PROSITE" id="PS00135">
    <property type="entry name" value="TRYPSIN_SER"/>
    <property type="match status" value="1"/>
</dbReference>
<dbReference type="PRINTS" id="PR00722">
    <property type="entry name" value="CHYMOTRYPSIN"/>
</dbReference>
<feature type="chain" id="PRO_5028825106" evidence="6">
    <location>
        <begin position="22"/>
        <end position="321"/>
    </location>
</feature>
<dbReference type="GeneID" id="108742004"/>
<dbReference type="OrthoDB" id="547031at2759"/>
<evidence type="ECO:0000256" key="6">
    <source>
        <dbReference type="SAM" id="SignalP"/>
    </source>
</evidence>
<proteinExistence type="inferred from homology"/>
<keyword evidence="1 6" id="KW-0732">Signal</keyword>
<evidence type="ECO:0000313" key="8">
    <source>
        <dbReference type="Proteomes" id="UP000192223"/>
    </source>
</evidence>
<evidence type="ECO:0000256" key="3">
    <source>
        <dbReference type="ARBA" id="ARBA00023180"/>
    </source>
</evidence>
<dbReference type="FunFam" id="2.40.10.10:FF:000028">
    <property type="entry name" value="Serine protease easter"/>
    <property type="match status" value="1"/>
</dbReference>
<dbReference type="GO" id="GO:0006508">
    <property type="term" value="P:proteolysis"/>
    <property type="evidence" value="ECO:0007669"/>
    <property type="project" value="UniProtKB-KW"/>
</dbReference>
<keyword evidence="5" id="KW-0645">Protease</keyword>
<gene>
    <name evidence="9" type="primary">LOC108742004</name>
</gene>
<keyword evidence="3" id="KW-0325">Glycoprotein</keyword>
<keyword evidence="5" id="KW-0378">Hydrolase</keyword>
<dbReference type="InterPro" id="IPR001314">
    <property type="entry name" value="Peptidase_S1A"/>
</dbReference>
<comment type="similarity">
    <text evidence="4">Belongs to the peptidase S1 family. CLIP subfamily.</text>
</comment>
<dbReference type="Pfam" id="PF00089">
    <property type="entry name" value="Trypsin"/>
    <property type="match status" value="1"/>
</dbReference>
<dbReference type="SMART" id="SM00020">
    <property type="entry name" value="Tryp_SPc"/>
    <property type="match status" value="1"/>
</dbReference>
<dbReference type="Proteomes" id="UP000192223">
    <property type="component" value="Unplaced"/>
</dbReference>
<keyword evidence="5" id="KW-0720">Serine protease</keyword>
<name>A0A7F5RIQ0_AGRPL</name>
<dbReference type="InterPro" id="IPR001254">
    <property type="entry name" value="Trypsin_dom"/>
</dbReference>
<evidence type="ECO:0000256" key="4">
    <source>
        <dbReference type="ARBA" id="ARBA00024195"/>
    </source>
</evidence>
<dbReference type="PROSITE" id="PS50240">
    <property type="entry name" value="TRYPSIN_DOM"/>
    <property type="match status" value="1"/>
</dbReference>
<dbReference type="CDD" id="cd00190">
    <property type="entry name" value="Tryp_SPc"/>
    <property type="match status" value="1"/>
</dbReference>
<dbReference type="PANTHER" id="PTHR24256">
    <property type="entry name" value="TRYPTASE-RELATED"/>
    <property type="match status" value="1"/>
</dbReference>
<protein>
    <submittedName>
        <fullName evidence="9">Melanization protease 1-like isoform X1</fullName>
    </submittedName>
</protein>
<dbReference type="PROSITE" id="PS00134">
    <property type="entry name" value="TRYPSIN_HIS"/>
    <property type="match status" value="1"/>
</dbReference>
<dbReference type="SUPFAM" id="SSF50494">
    <property type="entry name" value="Trypsin-like serine proteases"/>
    <property type="match status" value="1"/>
</dbReference>
<dbReference type="RefSeq" id="XP_025835874.1">
    <property type="nucleotide sequence ID" value="XM_025980089.1"/>
</dbReference>
<feature type="domain" description="Peptidase S1" evidence="7">
    <location>
        <begin position="51"/>
        <end position="320"/>
    </location>
</feature>
<feature type="signal peptide" evidence="6">
    <location>
        <begin position="1"/>
        <end position="21"/>
    </location>
</feature>
<accession>A0A7F5RIQ0</accession>
<dbReference type="InterPro" id="IPR033116">
    <property type="entry name" value="TRYPSIN_SER"/>
</dbReference>
<dbReference type="InterPro" id="IPR043504">
    <property type="entry name" value="Peptidase_S1_PA_chymotrypsin"/>
</dbReference>
<dbReference type="KEGG" id="apln:108742004"/>
<evidence type="ECO:0000256" key="5">
    <source>
        <dbReference type="RuleBase" id="RU363034"/>
    </source>
</evidence>
<keyword evidence="2" id="KW-1015">Disulfide bond</keyword>
<keyword evidence="8" id="KW-1185">Reference proteome</keyword>
<dbReference type="Gene3D" id="2.40.10.10">
    <property type="entry name" value="Trypsin-like serine proteases"/>
    <property type="match status" value="2"/>
</dbReference>
<evidence type="ECO:0000259" key="7">
    <source>
        <dbReference type="PROSITE" id="PS50240"/>
    </source>
</evidence>
<dbReference type="InParanoid" id="A0A7F5RIQ0"/>